<feature type="region of interest" description="Disordered" evidence="1">
    <location>
        <begin position="30"/>
        <end position="64"/>
    </location>
</feature>
<keyword evidence="3" id="KW-1185">Reference proteome</keyword>
<protein>
    <submittedName>
        <fullName evidence="2">Uncharacterized protein</fullName>
    </submittedName>
</protein>
<dbReference type="AlphaFoldDB" id="A0A176W4G0"/>
<accession>A0A176W4G0</accession>
<evidence type="ECO:0000313" key="2">
    <source>
        <dbReference type="EMBL" id="OAE27501.1"/>
    </source>
</evidence>
<proteinExistence type="predicted"/>
<name>A0A176W4G0_MARPO</name>
<gene>
    <name evidence="2" type="ORF">AXG93_4610s1000</name>
</gene>
<evidence type="ECO:0000256" key="1">
    <source>
        <dbReference type="SAM" id="MobiDB-lite"/>
    </source>
</evidence>
<dbReference type="EMBL" id="LVLJ01001868">
    <property type="protein sequence ID" value="OAE27501.1"/>
    <property type="molecule type" value="Genomic_DNA"/>
</dbReference>
<reference evidence="2" key="1">
    <citation type="submission" date="2016-03" db="EMBL/GenBank/DDBJ databases">
        <title>Mechanisms controlling the formation of the plant cell surface in tip-growing cells are functionally conserved among land plants.</title>
        <authorList>
            <person name="Honkanen S."/>
            <person name="Jones V.A."/>
            <person name="Morieri G."/>
            <person name="Champion C."/>
            <person name="Hetherington A.J."/>
            <person name="Kelly S."/>
            <person name="Saint-Marcoux D."/>
            <person name="Proust H."/>
            <person name="Prescott H."/>
            <person name="Dolan L."/>
        </authorList>
    </citation>
    <scope>NUCLEOTIDE SEQUENCE [LARGE SCALE GENOMIC DNA]</scope>
    <source>
        <tissue evidence="2">Whole gametophyte</tissue>
    </source>
</reference>
<feature type="compositionally biased region" description="Basic and acidic residues" evidence="1">
    <location>
        <begin position="34"/>
        <end position="53"/>
    </location>
</feature>
<dbReference type="Proteomes" id="UP000077202">
    <property type="component" value="Unassembled WGS sequence"/>
</dbReference>
<evidence type="ECO:0000313" key="3">
    <source>
        <dbReference type="Proteomes" id="UP000077202"/>
    </source>
</evidence>
<sequence length="174" mass="20053">MKVRRLVLDDDSYPESRRIVRKDCSSQETWSVEKAAKSKDEPIRKKSCTKEGRSTSVEKSQALRRDKGKAMLIEDVPLKRRDVHVERTQRKGLRAEAAEVLTVSSHTEKDPVALEEVAAKAMEAVVVLLLQYLDRKREKYAEGNLSESYVEIVRNRMRVKRELALEVADKEQRS</sequence>
<organism evidence="2 3">
    <name type="scientific">Marchantia polymorpha subsp. ruderalis</name>
    <dbReference type="NCBI Taxonomy" id="1480154"/>
    <lineage>
        <taxon>Eukaryota</taxon>
        <taxon>Viridiplantae</taxon>
        <taxon>Streptophyta</taxon>
        <taxon>Embryophyta</taxon>
        <taxon>Marchantiophyta</taxon>
        <taxon>Marchantiopsida</taxon>
        <taxon>Marchantiidae</taxon>
        <taxon>Marchantiales</taxon>
        <taxon>Marchantiaceae</taxon>
        <taxon>Marchantia</taxon>
    </lineage>
</organism>
<comment type="caution">
    <text evidence="2">The sequence shown here is derived from an EMBL/GenBank/DDBJ whole genome shotgun (WGS) entry which is preliminary data.</text>
</comment>